<dbReference type="Pfam" id="PF12640">
    <property type="entry name" value="UPF0489"/>
    <property type="match status" value="1"/>
</dbReference>
<feature type="region of interest" description="Disordered" evidence="2">
    <location>
        <begin position="79"/>
        <end position="105"/>
    </location>
</feature>
<comment type="similarity">
    <text evidence="1">Belongs to the UPF0489 family.</text>
</comment>
<dbReference type="Proteomes" id="UP000727407">
    <property type="component" value="Unassembled WGS sequence"/>
</dbReference>
<organism evidence="3 4">
    <name type="scientific">Clarias magur</name>
    <name type="common">Asian catfish</name>
    <name type="synonym">Macropteronotus magur</name>
    <dbReference type="NCBI Taxonomy" id="1594786"/>
    <lineage>
        <taxon>Eukaryota</taxon>
        <taxon>Metazoa</taxon>
        <taxon>Chordata</taxon>
        <taxon>Craniata</taxon>
        <taxon>Vertebrata</taxon>
        <taxon>Euteleostomi</taxon>
        <taxon>Actinopterygii</taxon>
        <taxon>Neopterygii</taxon>
        <taxon>Teleostei</taxon>
        <taxon>Ostariophysi</taxon>
        <taxon>Siluriformes</taxon>
        <taxon>Clariidae</taxon>
        <taxon>Clarias</taxon>
    </lineage>
</organism>
<evidence type="ECO:0000313" key="4">
    <source>
        <dbReference type="Proteomes" id="UP000727407"/>
    </source>
</evidence>
<dbReference type="OrthoDB" id="418142at2759"/>
<dbReference type="PANTHER" id="PTHR13225:SF3">
    <property type="entry name" value="UPF0489 PROTEIN C5ORF22"/>
    <property type="match status" value="1"/>
</dbReference>
<protein>
    <submittedName>
        <fullName evidence="3">UPF0489 protein C5orf22</fullName>
    </submittedName>
</protein>
<reference evidence="3" key="1">
    <citation type="submission" date="2020-07" db="EMBL/GenBank/DDBJ databases">
        <title>Clarias magur genome sequencing, assembly and annotation.</title>
        <authorList>
            <person name="Kushwaha B."/>
            <person name="Kumar R."/>
            <person name="Das P."/>
            <person name="Joshi C.G."/>
            <person name="Kumar D."/>
            <person name="Nagpure N.S."/>
            <person name="Pandey M."/>
            <person name="Agarwal S."/>
            <person name="Srivastava S."/>
            <person name="Singh M."/>
            <person name="Sahoo L."/>
            <person name="Jayasankar P."/>
            <person name="Meher P.K."/>
            <person name="Koringa P.G."/>
            <person name="Iquebal M.A."/>
            <person name="Das S.P."/>
            <person name="Bit A."/>
            <person name="Patnaik S."/>
            <person name="Patel N."/>
            <person name="Shah T.M."/>
            <person name="Hinsu A."/>
            <person name="Jena J.K."/>
        </authorList>
    </citation>
    <scope>NUCLEOTIDE SEQUENCE</scope>
    <source>
        <strain evidence="3">CIFAMagur01</strain>
        <tissue evidence="3">Testis</tissue>
    </source>
</reference>
<evidence type="ECO:0000256" key="2">
    <source>
        <dbReference type="SAM" id="MobiDB-lite"/>
    </source>
</evidence>
<dbReference type="PANTHER" id="PTHR13225">
    <property type="entry name" value="MISEXPRESSION SUPPRESSOR OF RAS 6"/>
    <property type="match status" value="1"/>
</dbReference>
<feature type="region of interest" description="Disordered" evidence="2">
    <location>
        <begin position="130"/>
        <end position="155"/>
    </location>
</feature>
<comment type="caution">
    <text evidence="3">The sequence shown here is derived from an EMBL/GenBank/DDBJ whole genome shotgun (WGS) entry which is preliminary data.</text>
</comment>
<feature type="compositionally biased region" description="Basic residues" evidence="2">
    <location>
        <begin position="85"/>
        <end position="94"/>
    </location>
</feature>
<keyword evidence="4" id="KW-1185">Reference proteome</keyword>
<dbReference type="EMBL" id="QNUK01000009">
    <property type="protein sequence ID" value="KAF5908964.1"/>
    <property type="molecule type" value="Genomic_DNA"/>
</dbReference>
<dbReference type="AlphaFoldDB" id="A0A8J4UQJ3"/>
<gene>
    <name evidence="3" type="ORF">DAT39_001331</name>
</gene>
<evidence type="ECO:0000313" key="3">
    <source>
        <dbReference type="EMBL" id="KAF5908964.1"/>
    </source>
</evidence>
<sequence>MMSTWSVSVSSTYDSDRRSAASVKTPEYHFDIRSIPSGPCDLVQAEWHICLSLVRAGGGGGRKMERQVDTVCYLNHYSQPERGSHGRKRRRKQMGGRERYQEAHLPSRSLASWHREPRLVSSACCCPSGQSRPPTHLHRTSLAPKPRPIRKPHRAVGDMDARVKWDMSQKKRGQMEVVQHIYRAIGSRHIPMKDVKMVHLDSHPDLLIPVSMAAHTVFDKEALFSELSIENWIMPMVYAGHVSHVAWLHPYWAQQIREGEHKMCVGRDTSTNTIRVTSTDDYFLSDALYVPADQLENGKLFHLSVIRVGPAQAGSDRNQDDHQQNTEKKSKPDPHLAGRSGSCCGASQAADGSSGTSETPSVQDETESVVGSLLSVLEQDDPYILDIDLDFFSCKNPFKEMYTQEEFSLLQELYRFERPRADVDEEALCECVERRTRQLEDLEAAFADLLEDDNEPTVERLADKPGMSSLVKLVYSLKSRCETPDYEMVHQAGLTCDYSELPHHVSSEAEIEQLMLAVRLFLQALPKPTLITVS</sequence>
<feature type="non-terminal residue" evidence="3">
    <location>
        <position position="1"/>
    </location>
</feature>
<accession>A0A8J4UQJ3</accession>
<proteinExistence type="inferred from homology"/>
<evidence type="ECO:0000256" key="1">
    <source>
        <dbReference type="ARBA" id="ARBA00007099"/>
    </source>
</evidence>
<dbReference type="InterPro" id="IPR024131">
    <property type="entry name" value="UPF0489"/>
</dbReference>
<feature type="region of interest" description="Disordered" evidence="2">
    <location>
        <begin position="312"/>
        <end position="366"/>
    </location>
</feature>
<feature type="compositionally biased region" description="Polar residues" evidence="2">
    <location>
        <begin position="350"/>
        <end position="363"/>
    </location>
</feature>
<feature type="compositionally biased region" description="Basic and acidic residues" evidence="2">
    <location>
        <begin position="317"/>
        <end position="336"/>
    </location>
</feature>
<name>A0A8J4UQJ3_CLAMG</name>